<dbReference type="AlphaFoldDB" id="A0ABD1M176"/>
<dbReference type="Proteomes" id="UP001603857">
    <property type="component" value="Unassembled WGS sequence"/>
</dbReference>
<accession>A0ABD1M176</accession>
<evidence type="ECO:0000313" key="1">
    <source>
        <dbReference type="EMBL" id="KAL2329481.1"/>
    </source>
</evidence>
<protein>
    <recommendedName>
        <fullName evidence="3">Ycf15</fullName>
    </recommendedName>
</protein>
<comment type="caution">
    <text evidence="1">The sequence shown here is derived from an EMBL/GenBank/DDBJ whole genome shotgun (WGS) entry which is preliminary data.</text>
</comment>
<evidence type="ECO:0008006" key="3">
    <source>
        <dbReference type="Google" id="ProtNLM"/>
    </source>
</evidence>
<sequence length="93" mass="10947">MILVLEKWVQFIQQPEAAALKFKSSRIGGSKWLRFGDRKTRFFHGSTVDRRRRNGVDCLQNDLGDGVPNMQRWKRWCKISTASYFRNLGELQN</sequence>
<name>A0ABD1M176_9FABA</name>
<evidence type="ECO:0000313" key="2">
    <source>
        <dbReference type="Proteomes" id="UP001603857"/>
    </source>
</evidence>
<keyword evidence="2" id="KW-1185">Reference proteome</keyword>
<organism evidence="1 2">
    <name type="scientific">Flemingia macrophylla</name>
    <dbReference type="NCBI Taxonomy" id="520843"/>
    <lineage>
        <taxon>Eukaryota</taxon>
        <taxon>Viridiplantae</taxon>
        <taxon>Streptophyta</taxon>
        <taxon>Embryophyta</taxon>
        <taxon>Tracheophyta</taxon>
        <taxon>Spermatophyta</taxon>
        <taxon>Magnoliopsida</taxon>
        <taxon>eudicotyledons</taxon>
        <taxon>Gunneridae</taxon>
        <taxon>Pentapetalae</taxon>
        <taxon>rosids</taxon>
        <taxon>fabids</taxon>
        <taxon>Fabales</taxon>
        <taxon>Fabaceae</taxon>
        <taxon>Papilionoideae</taxon>
        <taxon>50 kb inversion clade</taxon>
        <taxon>NPAAA clade</taxon>
        <taxon>indigoferoid/millettioid clade</taxon>
        <taxon>Phaseoleae</taxon>
        <taxon>Flemingia</taxon>
    </lineage>
</organism>
<gene>
    <name evidence="1" type="ORF">Fmac_017062</name>
</gene>
<reference evidence="1 2" key="1">
    <citation type="submission" date="2024-08" db="EMBL/GenBank/DDBJ databases">
        <title>Insights into the chromosomal genome structure of Flemingia macrophylla.</title>
        <authorList>
            <person name="Ding Y."/>
            <person name="Zhao Y."/>
            <person name="Bi W."/>
            <person name="Wu M."/>
            <person name="Zhao G."/>
            <person name="Gong Y."/>
            <person name="Li W."/>
            <person name="Zhang P."/>
        </authorList>
    </citation>
    <scope>NUCLEOTIDE SEQUENCE [LARGE SCALE GENOMIC DNA]</scope>
    <source>
        <strain evidence="1">DYQJB</strain>
        <tissue evidence="1">Leaf</tissue>
    </source>
</reference>
<dbReference type="EMBL" id="JBGMDY010000006">
    <property type="protein sequence ID" value="KAL2329481.1"/>
    <property type="molecule type" value="Genomic_DNA"/>
</dbReference>
<proteinExistence type="predicted"/>